<dbReference type="NCBIfam" id="TIGR03124">
    <property type="entry name" value="citrate_citX"/>
    <property type="match status" value="1"/>
</dbReference>
<dbReference type="AlphaFoldDB" id="A0AAX2ZKQ3"/>
<dbReference type="PANTHER" id="PTHR30201">
    <property type="entry name" value="TRIPHOSPHORIBOSYL-DEPHOSPHO-COA SYNTHASE"/>
    <property type="match status" value="1"/>
</dbReference>
<dbReference type="Gene3D" id="1.10.4200.10">
    <property type="entry name" value="Triphosphoribosyl-dephospho-CoA protein"/>
    <property type="match status" value="1"/>
</dbReference>
<comment type="catalytic activity">
    <reaction evidence="1">
        <text>3'-dephospho-CoA + ATP = 2'-(5''-triphospho-alpha-D-ribosyl)-3'-dephospho-CoA + adenine</text>
        <dbReference type="Rhea" id="RHEA:15117"/>
        <dbReference type="ChEBI" id="CHEBI:16708"/>
        <dbReference type="ChEBI" id="CHEBI:30616"/>
        <dbReference type="ChEBI" id="CHEBI:57328"/>
        <dbReference type="ChEBI" id="CHEBI:61378"/>
        <dbReference type="EC" id="2.4.2.52"/>
    </reaction>
</comment>
<dbReference type="InterPro" id="IPR002736">
    <property type="entry name" value="CitG"/>
</dbReference>
<dbReference type="Proteomes" id="UP001198983">
    <property type="component" value="Chromosome"/>
</dbReference>
<dbReference type="Pfam" id="PF03802">
    <property type="entry name" value="CitX"/>
    <property type="match status" value="1"/>
</dbReference>
<dbReference type="KEGG" id="tem:JW646_05400"/>
<organism evidence="7 8">
    <name type="scientific">Terrisporobacter hibernicus</name>
    <dbReference type="NCBI Taxonomy" id="2813371"/>
    <lineage>
        <taxon>Bacteria</taxon>
        <taxon>Bacillati</taxon>
        <taxon>Bacillota</taxon>
        <taxon>Clostridia</taxon>
        <taxon>Peptostreptococcales</taxon>
        <taxon>Peptostreptococcaceae</taxon>
        <taxon>Terrisporobacter</taxon>
    </lineage>
</organism>
<evidence type="ECO:0000256" key="1">
    <source>
        <dbReference type="ARBA" id="ARBA00001210"/>
    </source>
</evidence>
<evidence type="ECO:0000256" key="3">
    <source>
        <dbReference type="ARBA" id="ARBA00022695"/>
    </source>
</evidence>
<reference evidence="7 8" key="1">
    <citation type="journal article" date="2023" name="Int. J. Syst. Evol. Microbiol.">
        <title>Terrisporobacter hibernicus sp. nov., isolated from bovine faeces in Northern Ireland.</title>
        <authorList>
            <person name="Mitchell M."/>
            <person name="Nguyen S.V."/>
            <person name="Connor M."/>
            <person name="Fairley D.J."/>
            <person name="Donoghue O."/>
            <person name="Marshall H."/>
            <person name="Koolman L."/>
            <person name="McMullan G."/>
            <person name="Schaffer K.E."/>
            <person name="McGrath J.W."/>
            <person name="Fanning S."/>
        </authorList>
    </citation>
    <scope>NUCLEOTIDE SEQUENCE [LARGE SCALE GENOMIC DNA]</scope>
    <source>
        <strain evidence="7 8">MCA3</strain>
    </source>
</reference>
<dbReference type="GO" id="GO:0050519">
    <property type="term" value="F:holo-citrate lyase synthase activity"/>
    <property type="evidence" value="ECO:0007669"/>
    <property type="project" value="UniProtKB-EC"/>
</dbReference>
<dbReference type="RefSeq" id="WP_228416854.1">
    <property type="nucleotide sequence ID" value="NZ_CP081135.1"/>
</dbReference>
<evidence type="ECO:0000256" key="5">
    <source>
        <dbReference type="ARBA" id="ARBA00022840"/>
    </source>
</evidence>
<dbReference type="GO" id="GO:0046917">
    <property type="term" value="F:triphosphoribosyl-dephospho-CoA synthase activity"/>
    <property type="evidence" value="ECO:0007669"/>
    <property type="project" value="UniProtKB-EC"/>
</dbReference>
<evidence type="ECO:0000313" key="7">
    <source>
        <dbReference type="EMBL" id="UEL48885.1"/>
    </source>
</evidence>
<keyword evidence="2 7" id="KW-0808">Transferase</keyword>
<evidence type="ECO:0000256" key="2">
    <source>
        <dbReference type="ARBA" id="ARBA00022679"/>
    </source>
</evidence>
<dbReference type="EMBL" id="CP081135">
    <property type="protein sequence ID" value="UEL48885.1"/>
    <property type="molecule type" value="Genomic_DNA"/>
</dbReference>
<evidence type="ECO:0000313" key="8">
    <source>
        <dbReference type="Proteomes" id="UP001198983"/>
    </source>
</evidence>
<sequence length="453" mass="52555">MKLITEFLYDRDKRVSYQEQLLKENEDKTLVTIRINYPGIEKSNYITDDIVNTVYNDIQTYYGKYIVFKHKYKNKEGIIAHLLFDLDFVNVKKIMITMEEEHVLGRCLDIDVYIMKNKKVVGISRSDLLKRPRKCFICDLDAKICSRAQTHNMEEIKTYFEEVYKEYKEIEKKTENLSYDVSQIGLKAMISEVSTFPSFGLVSPVSCGAHKDMDYYTFLDSALAITPYLKEMFKIGYTYHNPEYIFNAIRNTGKTCEEKMFEATNNINTHKGMIFLMGITIAAIGKVMYEDRGFNEIQSIIKDMVKCILDDFKNLDKKESLTHGEKLYLQYGFTGIRGQVKDGLCVLFNNIIDKYSYSQLKENDMYIQILIELMSKVEDSTIVYRHDINTLRKVQSDAKELLDLGGVFTDVGKKKCLELEKLYIKENISPGGCADLLAISILLLNVKKLMFNL</sequence>
<gene>
    <name evidence="7" type="primary">citG</name>
    <name evidence="7" type="ORF">JW646_05400</name>
</gene>
<accession>A0AAX2ZKQ3</accession>
<dbReference type="InterPro" id="IPR017551">
    <property type="entry name" value="TriPribosyl-deP-CoA_syn_CitG"/>
</dbReference>
<keyword evidence="5" id="KW-0067">ATP-binding</keyword>
<evidence type="ECO:0000256" key="4">
    <source>
        <dbReference type="ARBA" id="ARBA00022741"/>
    </source>
</evidence>
<dbReference type="PANTHER" id="PTHR30201:SF2">
    <property type="entry name" value="2-(5''-TRIPHOSPHORIBOSYL)-3'-DEPHOSPHOCOENZYME-A SYNTHASE"/>
    <property type="match status" value="1"/>
</dbReference>
<dbReference type="GO" id="GO:0051191">
    <property type="term" value="P:prosthetic group biosynthetic process"/>
    <property type="evidence" value="ECO:0007669"/>
    <property type="project" value="InterPro"/>
</dbReference>
<dbReference type="EC" id="2.4.2.52" evidence="7"/>
<keyword evidence="7" id="KW-0328">Glycosyltransferase</keyword>
<proteinExistence type="predicted"/>
<dbReference type="GO" id="GO:0005524">
    <property type="term" value="F:ATP binding"/>
    <property type="evidence" value="ECO:0007669"/>
    <property type="project" value="UniProtKB-KW"/>
</dbReference>
<keyword evidence="4" id="KW-0547">Nucleotide-binding</keyword>
<protein>
    <submittedName>
        <fullName evidence="7">Triphosphoribosyl-dephospho-CoA synthase CitG</fullName>
        <ecNumber evidence="7">2.4.2.52</ecNumber>
    </submittedName>
</protein>
<evidence type="ECO:0000256" key="6">
    <source>
        <dbReference type="ARBA" id="ARBA00048574"/>
    </source>
</evidence>
<dbReference type="Pfam" id="PF01874">
    <property type="entry name" value="CitG"/>
    <property type="match status" value="1"/>
</dbReference>
<dbReference type="GO" id="GO:0016757">
    <property type="term" value="F:glycosyltransferase activity"/>
    <property type="evidence" value="ECO:0007669"/>
    <property type="project" value="UniProtKB-KW"/>
</dbReference>
<keyword evidence="8" id="KW-1185">Reference proteome</keyword>
<dbReference type="InterPro" id="IPR005551">
    <property type="entry name" value="CitX"/>
</dbReference>
<dbReference type="NCBIfam" id="TIGR03125">
    <property type="entry name" value="citrate_citG"/>
    <property type="match status" value="1"/>
</dbReference>
<name>A0AAX2ZKQ3_9FIRM</name>
<comment type="catalytic activity">
    <reaction evidence="6">
        <text>apo-[citrate lyase ACP] + 2'-(5''-triphospho-alpha-D-ribosyl)-3'-dephospho-CoA = holo-[citrate lyase ACP] + diphosphate</text>
        <dbReference type="Rhea" id="RHEA:16333"/>
        <dbReference type="Rhea" id="RHEA-COMP:10157"/>
        <dbReference type="Rhea" id="RHEA-COMP:10158"/>
        <dbReference type="ChEBI" id="CHEBI:29999"/>
        <dbReference type="ChEBI" id="CHEBI:33019"/>
        <dbReference type="ChEBI" id="CHEBI:61378"/>
        <dbReference type="ChEBI" id="CHEBI:82683"/>
        <dbReference type="EC" id="2.7.7.61"/>
    </reaction>
</comment>
<keyword evidence="3" id="KW-0548">Nucleotidyltransferase</keyword>